<protein>
    <submittedName>
        <fullName evidence="1">Uncharacterized protein</fullName>
    </submittedName>
</protein>
<organism evidence="1 2">
    <name type="scientific">Streptantibioticus ferralitis</name>
    <dbReference type="NCBI Taxonomy" id="236510"/>
    <lineage>
        <taxon>Bacteria</taxon>
        <taxon>Bacillati</taxon>
        <taxon>Actinomycetota</taxon>
        <taxon>Actinomycetes</taxon>
        <taxon>Kitasatosporales</taxon>
        <taxon>Streptomycetaceae</taxon>
        <taxon>Streptantibioticus</taxon>
    </lineage>
</organism>
<dbReference type="EMBL" id="JARHTQ010000003">
    <property type="protein sequence ID" value="MDF2255358.1"/>
    <property type="molecule type" value="Genomic_DNA"/>
</dbReference>
<comment type="caution">
    <text evidence="1">The sequence shown here is derived from an EMBL/GenBank/DDBJ whole genome shotgun (WGS) entry which is preliminary data.</text>
</comment>
<evidence type="ECO:0000313" key="2">
    <source>
        <dbReference type="Proteomes" id="UP001220022"/>
    </source>
</evidence>
<gene>
    <name evidence="1" type="ORF">P2L57_06345</name>
</gene>
<proteinExistence type="predicted"/>
<reference evidence="1 2" key="1">
    <citation type="submission" date="2023-03" db="EMBL/GenBank/DDBJ databases">
        <title>Draft genome sequence of type strain Streptomyces ferralitis JCM 14344.</title>
        <authorList>
            <person name="Klaysubun C."/>
            <person name="Duangmal K."/>
        </authorList>
    </citation>
    <scope>NUCLEOTIDE SEQUENCE [LARGE SCALE GENOMIC DNA]</scope>
    <source>
        <strain evidence="1 2">JCM 14344</strain>
    </source>
</reference>
<keyword evidence="2" id="KW-1185">Reference proteome</keyword>
<sequence>MNKPIAADRFEAAICLVPPRQRTDQNGQPRKDRDGVIQWVVSVAVTANNGRRTDSEVIEVVLSGEPQGITTGMPVKIIDLWHNDWEIEGRTGVTWSAAAITAGGPVSSGRGGKSGGDA</sequence>
<dbReference type="Proteomes" id="UP001220022">
    <property type="component" value="Unassembled WGS sequence"/>
</dbReference>
<accession>A0ABT5YV49</accession>
<name>A0ABT5YV49_9ACTN</name>
<evidence type="ECO:0000313" key="1">
    <source>
        <dbReference type="EMBL" id="MDF2255358.1"/>
    </source>
</evidence>
<dbReference type="RefSeq" id="WP_275809628.1">
    <property type="nucleotide sequence ID" value="NZ_BAAANM010000011.1"/>
</dbReference>